<dbReference type="SUPFAM" id="SSF53187">
    <property type="entry name" value="Zn-dependent exopeptidases"/>
    <property type="match status" value="1"/>
</dbReference>
<evidence type="ECO:0000256" key="1">
    <source>
        <dbReference type="ARBA" id="ARBA00022438"/>
    </source>
</evidence>
<keyword evidence="3" id="KW-0479">Metal-binding</keyword>
<feature type="chain" id="PRO_5007812124" evidence="7">
    <location>
        <begin position="25"/>
        <end position="665"/>
    </location>
</feature>
<sequence>MGRTLLTLALMTSTAALGGLPAYSQDFGLYAYDTTYTLAFEHPGRGSLTPRFAAAADYMESRLTFGTLVPTRQDFSWTQQNQTRSSQNLQLTMSGASQKYIVVGAHFDTAGNGSTLQGVDDNASGAGVLTELAAHMNGLSLGTGLVFVGFGAEENGLRGSRAYVAQMTDEQRENIAGMINIDSLVTGDFMYAHAGTNIERDPALKSYWEIAHAIAVEQGIDLRSNPGLNEEYPLDTGCCSDAEPFEALDIPVLWLEATNWDIGDLDGYVQTTNPAIEGGSTWHNATRDNWDYLVNAFGEDRIPDRLEAYSRLLTILLVQLTDADLIASAREAGTAAYQMADMMSQRSKGMTDLAMRNAEGRLSRTGTGATASGSTLSSSGFEAPKLRPVLQVSGLARPSGSPEVGIDHSNALGVLVGLTYDASPDLSLGATLAYSRNEDTLAIGGSLDQDGVMLGLDMAFERGPLWAVAVAHVGENSVEGTRDFTLRSGLGAVVAQGSFGLDTDAQTRGAAVKLGYDLTTTPVMRAGLVGGLDYTHYQIDGFTETGTERGAVTYDEQTFESAELSLGGRVQRTVALGAMPVVLGAEASWIHELADGAPTSTTITDEEGTVQTASYSRADKSFGRVGLSADFLVSARTTGWVTVGSRVKHDGGSQWGIGAGLGMRF</sequence>
<evidence type="ECO:0000259" key="8">
    <source>
        <dbReference type="PROSITE" id="PS51208"/>
    </source>
</evidence>
<dbReference type="Pfam" id="PF03797">
    <property type="entry name" value="Autotransporter"/>
    <property type="match status" value="1"/>
</dbReference>
<keyword evidence="4 7" id="KW-0732">Signal</keyword>
<evidence type="ECO:0000256" key="5">
    <source>
        <dbReference type="ARBA" id="ARBA00022801"/>
    </source>
</evidence>
<proteinExistence type="predicted"/>
<evidence type="ECO:0000256" key="2">
    <source>
        <dbReference type="ARBA" id="ARBA00022670"/>
    </source>
</evidence>
<dbReference type="Pfam" id="PF04389">
    <property type="entry name" value="Peptidase_M28"/>
    <property type="match status" value="1"/>
</dbReference>
<dbReference type="GO" id="GO:0008235">
    <property type="term" value="F:metalloexopeptidase activity"/>
    <property type="evidence" value="ECO:0007669"/>
    <property type="project" value="InterPro"/>
</dbReference>
<keyword evidence="2" id="KW-0645">Protease</keyword>
<keyword evidence="10" id="KW-1185">Reference proteome</keyword>
<keyword evidence="1" id="KW-0031">Aminopeptidase</keyword>
<dbReference type="Gene3D" id="2.40.128.130">
    <property type="entry name" value="Autotransporter beta-domain"/>
    <property type="match status" value="1"/>
</dbReference>
<dbReference type="InterPro" id="IPR045175">
    <property type="entry name" value="M28_fam"/>
</dbReference>
<dbReference type="AlphaFoldDB" id="A0A159Z3X5"/>
<dbReference type="InterPro" id="IPR007484">
    <property type="entry name" value="Peptidase_M28"/>
</dbReference>
<dbReference type="InterPro" id="IPR036709">
    <property type="entry name" value="Autotransporte_beta_dom_sf"/>
</dbReference>
<dbReference type="PROSITE" id="PS51208">
    <property type="entry name" value="AUTOTRANSPORTER"/>
    <property type="match status" value="1"/>
</dbReference>
<dbReference type="Gene3D" id="3.40.630.10">
    <property type="entry name" value="Zn peptidases"/>
    <property type="match status" value="1"/>
</dbReference>
<keyword evidence="5" id="KW-0378">Hydrolase</keyword>
<dbReference type="KEGG" id="daa:AKL17_1716"/>
<organism evidence="9 10">
    <name type="scientific">Frigidibacter mobilis</name>
    <dbReference type="NCBI Taxonomy" id="1335048"/>
    <lineage>
        <taxon>Bacteria</taxon>
        <taxon>Pseudomonadati</taxon>
        <taxon>Pseudomonadota</taxon>
        <taxon>Alphaproteobacteria</taxon>
        <taxon>Rhodobacterales</taxon>
        <taxon>Paracoccaceae</taxon>
        <taxon>Frigidibacter</taxon>
    </lineage>
</organism>
<feature type="domain" description="Autotransporter" evidence="8">
    <location>
        <begin position="360"/>
        <end position="665"/>
    </location>
</feature>
<dbReference type="PATRIC" id="fig|1335048.3.peg.1787"/>
<dbReference type="PANTHER" id="PTHR12147:SF56">
    <property type="entry name" value="AMINOPEPTIDASE YDR415C-RELATED"/>
    <property type="match status" value="1"/>
</dbReference>
<evidence type="ECO:0000256" key="3">
    <source>
        <dbReference type="ARBA" id="ARBA00022723"/>
    </source>
</evidence>
<evidence type="ECO:0000313" key="9">
    <source>
        <dbReference type="EMBL" id="AMY68968.1"/>
    </source>
</evidence>
<evidence type="ECO:0000256" key="6">
    <source>
        <dbReference type="ARBA" id="ARBA00022833"/>
    </source>
</evidence>
<dbReference type="SUPFAM" id="SSF103515">
    <property type="entry name" value="Autotransporter"/>
    <property type="match status" value="1"/>
</dbReference>
<dbReference type="Proteomes" id="UP000076128">
    <property type="component" value="Chromosome"/>
</dbReference>
<feature type="signal peptide" evidence="7">
    <location>
        <begin position="1"/>
        <end position="24"/>
    </location>
</feature>
<dbReference type="EMBL" id="CP012661">
    <property type="protein sequence ID" value="AMY68968.1"/>
    <property type="molecule type" value="Genomic_DNA"/>
</dbReference>
<dbReference type="STRING" id="1335048.AKL17_1716"/>
<keyword evidence="6" id="KW-0862">Zinc</keyword>
<dbReference type="GO" id="GO:0006508">
    <property type="term" value="P:proteolysis"/>
    <property type="evidence" value="ECO:0007669"/>
    <property type="project" value="UniProtKB-KW"/>
</dbReference>
<dbReference type="PANTHER" id="PTHR12147">
    <property type="entry name" value="METALLOPEPTIDASE M28 FAMILY MEMBER"/>
    <property type="match status" value="1"/>
</dbReference>
<dbReference type="GO" id="GO:0004177">
    <property type="term" value="F:aminopeptidase activity"/>
    <property type="evidence" value="ECO:0007669"/>
    <property type="project" value="UniProtKB-KW"/>
</dbReference>
<evidence type="ECO:0000313" key="10">
    <source>
        <dbReference type="Proteomes" id="UP000076128"/>
    </source>
</evidence>
<evidence type="ECO:0000256" key="4">
    <source>
        <dbReference type="ARBA" id="ARBA00022729"/>
    </source>
</evidence>
<dbReference type="GO" id="GO:0046872">
    <property type="term" value="F:metal ion binding"/>
    <property type="evidence" value="ECO:0007669"/>
    <property type="project" value="UniProtKB-KW"/>
</dbReference>
<dbReference type="InterPro" id="IPR005546">
    <property type="entry name" value="Autotransporte_beta"/>
</dbReference>
<name>A0A159Z3X5_9RHOB</name>
<gene>
    <name evidence="9" type="ORF">AKL17_1716</name>
</gene>
<reference evidence="9 10" key="1">
    <citation type="submission" date="2015-09" db="EMBL/GenBank/DDBJ databases">
        <title>Complete genome sequence of Defluviimonas alba cai42t isolated from an oilfield in Xinjiang.</title>
        <authorList>
            <person name="Geng S."/>
            <person name="Pan X."/>
            <person name="Wu X."/>
        </authorList>
    </citation>
    <scope>NUCLEOTIDE SEQUENCE [LARGE SCALE GENOMIC DNA]</scope>
    <source>
        <strain evidence="10">cai42</strain>
    </source>
</reference>
<dbReference type="SMART" id="SM00869">
    <property type="entry name" value="Autotransporter"/>
    <property type="match status" value="1"/>
</dbReference>
<protein>
    <submittedName>
        <fullName evidence="9">Putative integral membrane protein</fullName>
    </submittedName>
</protein>
<accession>A0A159Z3X5</accession>
<evidence type="ECO:0000256" key="7">
    <source>
        <dbReference type="SAM" id="SignalP"/>
    </source>
</evidence>